<keyword evidence="4" id="KW-1185">Reference proteome</keyword>
<evidence type="ECO:0000256" key="1">
    <source>
        <dbReference type="SAM" id="MobiDB-lite"/>
    </source>
</evidence>
<evidence type="ECO:0000313" key="4">
    <source>
        <dbReference type="Proteomes" id="UP000015101"/>
    </source>
</evidence>
<feature type="compositionally biased region" description="Low complexity" evidence="1">
    <location>
        <begin position="131"/>
        <end position="143"/>
    </location>
</feature>
<dbReference type="EMBL" id="KB097528">
    <property type="protein sequence ID" value="ESN95440.1"/>
    <property type="molecule type" value="Genomic_DNA"/>
</dbReference>
<accession>T1FEU0</accession>
<protein>
    <recommendedName>
        <fullName evidence="5">Endonuclease/exonuclease/phosphatase domain-containing protein</fullName>
    </recommendedName>
</protein>
<dbReference type="Proteomes" id="UP000015101">
    <property type="component" value="Unassembled WGS sequence"/>
</dbReference>
<dbReference type="SUPFAM" id="SSF56219">
    <property type="entry name" value="DNase I-like"/>
    <property type="match status" value="1"/>
</dbReference>
<name>T1FEU0_HELRO</name>
<dbReference type="KEGG" id="hro:HELRODRAFT_179517"/>
<sequence>MDNSLRRWCLDEGCLRGSLEQLAVEPTGPSNQSIQQTVATNPPHLDVHRVFVDGAGHSGHPASLPSPELNQIQVPQRSGFAQYSGRCRTCYNWHHLNNYTTNINGYYYCNNCPPPSTKSDKSTAPIDATRRPTPTSTSSNNNYPRDKPSTTQPTNAGRLNFLQLNHNGSKNKHDKIQQYLIDHNIHIATLQESKLSKVSKMPVLIDYAIYRKDRGNGRRGGLTTLIHNSIPFSIMSLPDTPAIES</sequence>
<evidence type="ECO:0008006" key="5">
    <source>
        <dbReference type="Google" id="ProtNLM"/>
    </source>
</evidence>
<dbReference type="InParanoid" id="T1FEU0"/>
<dbReference type="RefSeq" id="XP_009026585.1">
    <property type="nucleotide sequence ID" value="XM_009028337.1"/>
</dbReference>
<dbReference type="CTD" id="20207339"/>
<reference evidence="4" key="1">
    <citation type="submission" date="2012-12" db="EMBL/GenBank/DDBJ databases">
        <authorList>
            <person name="Hellsten U."/>
            <person name="Grimwood J."/>
            <person name="Chapman J.A."/>
            <person name="Shapiro H."/>
            <person name="Aerts A."/>
            <person name="Otillar R.P."/>
            <person name="Terry A.Y."/>
            <person name="Boore J.L."/>
            <person name="Simakov O."/>
            <person name="Marletaz F."/>
            <person name="Cho S.-J."/>
            <person name="Edsinger-Gonzales E."/>
            <person name="Havlak P."/>
            <person name="Kuo D.-H."/>
            <person name="Larsson T."/>
            <person name="Lv J."/>
            <person name="Arendt D."/>
            <person name="Savage R."/>
            <person name="Osoegawa K."/>
            <person name="de Jong P."/>
            <person name="Lindberg D.R."/>
            <person name="Seaver E.C."/>
            <person name="Weisblat D.A."/>
            <person name="Putnam N.H."/>
            <person name="Grigoriev I.V."/>
            <person name="Rokhsar D.S."/>
        </authorList>
    </citation>
    <scope>NUCLEOTIDE SEQUENCE</scope>
</reference>
<dbReference type="EnsemblMetazoa" id="HelroT179517">
    <property type="protein sequence ID" value="HelroP179517"/>
    <property type="gene ID" value="HelroG179517"/>
</dbReference>
<evidence type="ECO:0000313" key="3">
    <source>
        <dbReference type="EnsemblMetazoa" id="HelroP179517"/>
    </source>
</evidence>
<organism evidence="3 4">
    <name type="scientific">Helobdella robusta</name>
    <name type="common">Californian leech</name>
    <dbReference type="NCBI Taxonomy" id="6412"/>
    <lineage>
        <taxon>Eukaryota</taxon>
        <taxon>Metazoa</taxon>
        <taxon>Spiralia</taxon>
        <taxon>Lophotrochozoa</taxon>
        <taxon>Annelida</taxon>
        <taxon>Clitellata</taxon>
        <taxon>Hirudinea</taxon>
        <taxon>Rhynchobdellida</taxon>
        <taxon>Glossiphoniidae</taxon>
        <taxon>Helobdella</taxon>
    </lineage>
</organism>
<dbReference type="HOGENOM" id="CLU_1134625_0_0_1"/>
<dbReference type="OrthoDB" id="8033718at2759"/>
<reference evidence="3" key="3">
    <citation type="submission" date="2015-06" db="UniProtKB">
        <authorList>
            <consortium name="EnsemblMetazoa"/>
        </authorList>
    </citation>
    <scope>IDENTIFICATION</scope>
</reference>
<dbReference type="GeneID" id="20207339"/>
<proteinExistence type="predicted"/>
<dbReference type="EMBL" id="AMQM01006878">
    <property type="status" value="NOT_ANNOTATED_CDS"/>
    <property type="molecule type" value="Genomic_DNA"/>
</dbReference>
<dbReference type="Gene3D" id="3.60.10.10">
    <property type="entry name" value="Endonuclease/exonuclease/phosphatase"/>
    <property type="match status" value="1"/>
</dbReference>
<evidence type="ECO:0000313" key="2">
    <source>
        <dbReference type="EMBL" id="ESN95440.1"/>
    </source>
</evidence>
<dbReference type="InterPro" id="IPR036691">
    <property type="entry name" value="Endo/exonu/phosph_ase_sf"/>
</dbReference>
<dbReference type="AlphaFoldDB" id="T1FEU0"/>
<reference evidence="2 4" key="2">
    <citation type="journal article" date="2013" name="Nature">
        <title>Insights into bilaterian evolution from three spiralian genomes.</title>
        <authorList>
            <person name="Simakov O."/>
            <person name="Marletaz F."/>
            <person name="Cho S.J."/>
            <person name="Edsinger-Gonzales E."/>
            <person name="Havlak P."/>
            <person name="Hellsten U."/>
            <person name="Kuo D.H."/>
            <person name="Larsson T."/>
            <person name="Lv J."/>
            <person name="Arendt D."/>
            <person name="Savage R."/>
            <person name="Osoegawa K."/>
            <person name="de Jong P."/>
            <person name="Grimwood J."/>
            <person name="Chapman J.A."/>
            <person name="Shapiro H."/>
            <person name="Aerts A."/>
            <person name="Otillar R.P."/>
            <person name="Terry A.Y."/>
            <person name="Boore J.L."/>
            <person name="Grigoriev I.V."/>
            <person name="Lindberg D.R."/>
            <person name="Seaver E.C."/>
            <person name="Weisblat D.A."/>
            <person name="Putnam N.H."/>
            <person name="Rokhsar D.S."/>
        </authorList>
    </citation>
    <scope>NUCLEOTIDE SEQUENCE</scope>
</reference>
<gene>
    <name evidence="3" type="primary">20207339</name>
    <name evidence="2" type="ORF">HELRODRAFT_179517</name>
</gene>
<feature type="region of interest" description="Disordered" evidence="1">
    <location>
        <begin position="117"/>
        <end position="156"/>
    </location>
</feature>